<dbReference type="PANTHER" id="PTHR45822">
    <property type="entry name" value="FREE FATTY ACID RECEPTOR 2-RELATED"/>
    <property type="match status" value="1"/>
</dbReference>
<evidence type="ECO:0000256" key="9">
    <source>
        <dbReference type="RuleBase" id="RU000688"/>
    </source>
</evidence>
<evidence type="ECO:0000256" key="6">
    <source>
        <dbReference type="ARBA" id="ARBA00023136"/>
    </source>
</evidence>
<keyword evidence="3 9" id="KW-0812">Transmembrane</keyword>
<dbReference type="OrthoDB" id="5961208at2759"/>
<evidence type="ECO:0000256" key="8">
    <source>
        <dbReference type="ARBA" id="ARBA00023224"/>
    </source>
</evidence>
<dbReference type="AlphaFoldDB" id="A0A8S4BCC8"/>
<feature type="transmembrane region" description="Helical" evidence="11">
    <location>
        <begin position="12"/>
        <end position="33"/>
    </location>
</feature>
<sequence length="471" mass="52116">MELSVPEGVALAIHCFTFLLGLPANLLVLAVYVRKARKHGATPNVVYAINLCLANLAFVVESSLFPLKLAGFLLELVLTVVGIELPPGRLRHAGSLRSCWATMFREAGEQIVSRTSVTLPAMEMLLLSVYIFTFLTGVPANILAFSTLLRKACRKAAPVDVLLLNLTGSDLLLLAFLPLKMKEAQDGMLWRLPYALCPLTGFLFYVSIYTSTLLLAAVSVERYLAVAFPLRWSVCRRPRYAAWACAAFWLLTSANLSIVYILPYIQWRHGAGGGPNASACAGAAMPPPPTCYLHFTEEELSILLPVRLELFLVLFCVPFAVSCFCYTNFVLILSRLPRLSRRRRLRGIGLAVGTLLVFALCFGPYNASHVVGYVTRESQPWRDVALLSSTLNTCLDPFIFYFSSAAVREALSCCLRGAAAKLHLLFRWRQAPPRMRTETRKYEAGAPPFVLEPRRPEDEQHAGQRAALDGV</sequence>
<keyword evidence="5 9" id="KW-0297">G-protein coupled receptor</keyword>
<dbReference type="InterPro" id="IPR013312">
    <property type="entry name" value="GPR40-rel_orph"/>
</dbReference>
<dbReference type="Gene3D" id="1.20.1070.10">
    <property type="entry name" value="Rhodopsin 7-helix transmembrane proteins"/>
    <property type="match status" value="2"/>
</dbReference>
<feature type="compositionally biased region" description="Basic and acidic residues" evidence="10">
    <location>
        <begin position="452"/>
        <end position="462"/>
    </location>
</feature>
<dbReference type="EMBL" id="CAJRST010021112">
    <property type="protein sequence ID" value="CAG5956487.1"/>
    <property type="molecule type" value="Genomic_DNA"/>
</dbReference>
<dbReference type="PRINTS" id="PR01904">
    <property type="entry name" value="GPR40FAMILY"/>
</dbReference>
<dbReference type="Proteomes" id="UP000677803">
    <property type="component" value="Unassembled WGS sequence"/>
</dbReference>
<comment type="subcellular location">
    <subcellularLocation>
        <location evidence="1">Cell membrane</location>
        <topology evidence="1">Multi-pass membrane protein</topology>
    </subcellularLocation>
</comment>
<keyword evidence="4 11" id="KW-1133">Transmembrane helix</keyword>
<keyword evidence="8 9" id="KW-0807">Transducer</keyword>
<evidence type="ECO:0000256" key="10">
    <source>
        <dbReference type="SAM" id="MobiDB-lite"/>
    </source>
</evidence>
<feature type="transmembrane region" description="Helical" evidence="11">
    <location>
        <begin position="240"/>
        <end position="262"/>
    </location>
</feature>
<feature type="transmembrane region" description="Helical" evidence="11">
    <location>
        <begin position="161"/>
        <end position="179"/>
    </location>
</feature>
<dbReference type="PROSITE" id="PS50262">
    <property type="entry name" value="G_PROTEIN_RECEP_F1_2"/>
    <property type="match status" value="1"/>
</dbReference>
<name>A0A8S4BCC8_9TELE</name>
<feature type="region of interest" description="Disordered" evidence="10">
    <location>
        <begin position="444"/>
        <end position="471"/>
    </location>
</feature>
<dbReference type="GO" id="GO:0071398">
    <property type="term" value="P:cellular response to fatty acid"/>
    <property type="evidence" value="ECO:0007669"/>
    <property type="project" value="TreeGrafter"/>
</dbReference>
<keyword evidence="14" id="KW-1185">Reference proteome</keyword>
<evidence type="ECO:0000256" key="5">
    <source>
        <dbReference type="ARBA" id="ARBA00023040"/>
    </source>
</evidence>
<protein>
    <submittedName>
        <fullName evidence="13">(Atlantic silverside) hypothetical protein</fullName>
    </submittedName>
</protein>
<proteinExistence type="inferred from homology"/>
<feature type="transmembrane region" description="Helical" evidence="11">
    <location>
        <begin position="124"/>
        <end position="149"/>
    </location>
</feature>
<dbReference type="GO" id="GO:0004930">
    <property type="term" value="F:G protein-coupled receptor activity"/>
    <property type="evidence" value="ECO:0007669"/>
    <property type="project" value="UniProtKB-KW"/>
</dbReference>
<organism evidence="13 14">
    <name type="scientific">Menidia menidia</name>
    <name type="common">Atlantic silverside</name>
    <dbReference type="NCBI Taxonomy" id="238744"/>
    <lineage>
        <taxon>Eukaryota</taxon>
        <taxon>Metazoa</taxon>
        <taxon>Chordata</taxon>
        <taxon>Craniata</taxon>
        <taxon>Vertebrata</taxon>
        <taxon>Euteleostomi</taxon>
        <taxon>Actinopterygii</taxon>
        <taxon>Neopterygii</taxon>
        <taxon>Teleostei</taxon>
        <taxon>Neoteleostei</taxon>
        <taxon>Acanthomorphata</taxon>
        <taxon>Ovalentaria</taxon>
        <taxon>Atherinomorphae</taxon>
        <taxon>Atheriniformes</taxon>
        <taxon>Atherinopsidae</taxon>
        <taxon>Menidiinae</taxon>
        <taxon>Menidia</taxon>
    </lineage>
</organism>
<dbReference type="Pfam" id="PF00001">
    <property type="entry name" value="7tm_1"/>
    <property type="match status" value="1"/>
</dbReference>
<dbReference type="PROSITE" id="PS00237">
    <property type="entry name" value="G_PROTEIN_RECEP_F1_1"/>
    <property type="match status" value="1"/>
</dbReference>
<dbReference type="InterPro" id="IPR000276">
    <property type="entry name" value="GPCR_Rhodpsn"/>
</dbReference>
<dbReference type="PANTHER" id="PTHR45822:SF3">
    <property type="entry name" value="FREE FATTY ACID RECEPTOR 3-LIKE-RELATED"/>
    <property type="match status" value="1"/>
</dbReference>
<evidence type="ECO:0000256" key="11">
    <source>
        <dbReference type="SAM" id="Phobius"/>
    </source>
</evidence>
<feature type="transmembrane region" description="Helical" evidence="11">
    <location>
        <begin position="199"/>
        <end position="220"/>
    </location>
</feature>
<comment type="caution">
    <text evidence="13">The sequence shown here is derived from an EMBL/GenBank/DDBJ whole genome shotgun (WGS) entry which is preliminary data.</text>
</comment>
<evidence type="ECO:0000259" key="12">
    <source>
        <dbReference type="PROSITE" id="PS50262"/>
    </source>
</evidence>
<keyword evidence="2" id="KW-1003">Cell membrane</keyword>
<dbReference type="PRINTS" id="PR00237">
    <property type="entry name" value="GPCRRHODOPSN"/>
</dbReference>
<evidence type="ECO:0000256" key="7">
    <source>
        <dbReference type="ARBA" id="ARBA00023170"/>
    </source>
</evidence>
<feature type="transmembrane region" description="Helical" evidence="11">
    <location>
        <begin position="45"/>
        <end position="65"/>
    </location>
</feature>
<dbReference type="GO" id="GO:0005886">
    <property type="term" value="C:plasma membrane"/>
    <property type="evidence" value="ECO:0007669"/>
    <property type="project" value="UniProtKB-SubCell"/>
</dbReference>
<evidence type="ECO:0000256" key="4">
    <source>
        <dbReference type="ARBA" id="ARBA00022989"/>
    </source>
</evidence>
<evidence type="ECO:0000256" key="3">
    <source>
        <dbReference type="ARBA" id="ARBA00022692"/>
    </source>
</evidence>
<feature type="transmembrane region" description="Helical" evidence="11">
    <location>
        <begin position="310"/>
        <end position="333"/>
    </location>
</feature>
<evidence type="ECO:0000313" key="13">
    <source>
        <dbReference type="EMBL" id="CAG5956487.1"/>
    </source>
</evidence>
<gene>
    <name evidence="13" type="ORF">MMEN_LOCUS14445</name>
</gene>
<comment type="similarity">
    <text evidence="9">Belongs to the G-protein coupled receptor 1 family.</text>
</comment>
<dbReference type="InterPro" id="IPR017452">
    <property type="entry name" value="GPCR_Rhodpsn_7TM"/>
</dbReference>
<accession>A0A8S4BCC8</accession>
<keyword evidence="7 9" id="KW-0675">Receptor</keyword>
<evidence type="ECO:0000256" key="1">
    <source>
        <dbReference type="ARBA" id="ARBA00004651"/>
    </source>
</evidence>
<evidence type="ECO:0000256" key="2">
    <source>
        <dbReference type="ARBA" id="ARBA00022475"/>
    </source>
</evidence>
<reference evidence="13" key="1">
    <citation type="submission" date="2021-05" db="EMBL/GenBank/DDBJ databases">
        <authorList>
            <person name="Tigano A."/>
        </authorList>
    </citation>
    <scope>NUCLEOTIDE SEQUENCE</scope>
</reference>
<dbReference type="SUPFAM" id="SSF81321">
    <property type="entry name" value="Family A G protein-coupled receptor-like"/>
    <property type="match status" value="2"/>
</dbReference>
<evidence type="ECO:0000313" key="14">
    <source>
        <dbReference type="Proteomes" id="UP000677803"/>
    </source>
</evidence>
<feature type="transmembrane region" description="Helical" evidence="11">
    <location>
        <begin position="345"/>
        <end position="365"/>
    </location>
</feature>
<dbReference type="CDD" id="cd15170">
    <property type="entry name" value="7tmA_FFAR2_FFAR3"/>
    <property type="match status" value="1"/>
</dbReference>
<keyword evidence="6 11" id="KW-0472">Membrane</keyword>
<feature type="domain" description="G-protein coupled receptors family 1 profile" evidence="12">
    <location>
        <begin position="140"/>
        <end position="400"/>
    </location>
</feature>